<evidence type="ECO:0000313" key="3">
    <source>
        <dbReference type="EMBL" id="OHA18249.1"/>
    </source>
</evidence>
<comment type="caution">
    <text evidence="3">The sequence shown here is derived from an EMBL/GenBank/DDBJ whole genome shotgun (WGS) entry which is preliminary data.</text>
</comment>
<dbReference type="STRING" id="1802301.A2664_02170"/>
<keyword evidence="2" id="KW-0812">Transmembrane</keyword>
<feature type="transmembrane region" description="Helical" evidence="2">
    <location>
        <begin position="20"/>
        <end position="37"/>
    </location>
</feature>
<dbReference type="Gene3D" id="2.60.40.1120">
    <property type="entry name" value="Carboxypeptidase-like, regulatory domain"/>
    <property type="match status" value="1"/>
</dbReference>
<name>A0A1G2M565_9BACT</name>
<reference evidence="3 4" key="1">
    <citation type="journal article" date="2016" name="Nat. Commun.">
        <title>Thousands of microbial genomes shed light on interconnected biogeochemical processes in an aquifer system.</title>
        <authorList>
            <person name="Anantharaman K."/>
            <person name="Brown C.T."/>
            <person name="Hug L.A."/>
            <person name="Sharon I."/>
            <person name="Castelle C.J."/>
            <person name="Probst A.J."/>
            <person name="Thomas B.C."/>
            <person name="Singh A."/>
            <person name="Wilkins M.J."/>
            <person name="Karaoz U."/>
            <person name="Brodie E.L."/>
            <person name="Williams K.H."/>
            <person name="Hubbard S.S."/>
            <person name="Banfield J.F."/>
        </authorList>
    </citation>
    <scope>NUCLEOTIDE SEQUENCE [LARGE SCALE GENOMIC DNA]</scope>
</reference>
<organism evidence="3 4">
    <name type="scientific">Candidatus Taylorbacteria bacterium RIFCSPHIGHO2_01_FULL_46_22b</name>
    <dbReference type="NCBI Taxonomy" id="1802301"/>
    <lineage>
        <taxon>Bacteria</taxon>
        <taxon>Candidatus Tayloriibacteriota</taxon>
    </lineage>
</organism>
<accession>A0A1G2M565</accession>
<protein>
    <submittedName>
        <fullName evidence="3">Uncharacterized protein</fullName>
    </submittedName>
</protein>
<proteinExistence type="predicted"/>
<feature type="compositionally biased region" description="Polar residues" evidence="1">
    <location>
        <begin position="181"/>
        <end position="193"/>
    </location>
</feature>
<sequence>MSLLFYKKSKQTEYRKDRIFFAAGVTLFIVIGLFSVLEPSIARASSTSGTIDSTNRYAWTENAGWLDFGGSLGAVTITDSALTGYAFGENIGWVSLNCSNDNSCATVDYKVSNDGNGTLSGYAYGENVGWIRFDPANGGVSINSSGEFTGYAYGENVGWIVFNCSTTSSCGTVDYKVSTDYRPQNSRPACNNSLDDDSDGKTDYPTDPGCTSADDTSETDAVLGNGAPGAGGGGSPSFSGVSVPSSGGVAAVGSVVPVTPILEKVGEAISALIPSFFKPAPKAEMPVAELPLEQTLSKTTPLAFSNTLDLISASTVGRFVLAPLPSEITALTKKFPELGKTLTKLGITKISDLDKLKDTKFVLPGLSENVGVKDLSGLSLLDMTLKQKQAFPSEIVFAKTGDLIDYNIHLSMTDAGNPEQVINTIAGKTLDLIVKPDKPAKNVKGYLVVKNIERQLGRTNVPQTSLMAAPIMAVLGTSLSASENVKIEEKMVLDKFEYEDENGDGIYTTSIQAPLVHGEYEVISIIEYKNSAYGKKELRLTAVVDPEGYIYEKNGNKETRIPDAKVSLMWKNPKTEKFELWPAKTYQQVNPQKTDKSGTYSFLVPEGTYKLTVSASGYNDFSGQEFDVNEGRGVHENISLQPKNWFRRLLNALF</sequence>
<evidence type="ECO:0000313" key="4">
    <source>
        <dbReference type="Proteomes" id="UP000178873"/>
    </source>
</evidence>
<keyword evidence="2" id="KW-0472">Membrane</keyword>
<dbReference type="AlphaFoldDB" id="A0A1G2M565"/>
<evidence type="ECO:0000256" key="2">
    <source>
        <dbReference type="SAM" id="Phobius"/>
    </source>
</evidence>
<feature type="region of interest" description="Disordered" evidence="1">
    <location>
        <begin position="181"/>
        <end position="239"/>
    </location>
</feature>
<dbReference type="Pfam" id="PF13620">
    <property type="entry name" value="CarboxypepD_reg"/>
    <property type="match status" value="1"/>
</dbReference>
<evidence type="ECO:0000256" key="1">
    <source>
        <dbReference type="SAM" id="MobiDB-lite"/>
    </source>
</evidence>
<keyword evidence="2" id="KW-1133">Transmembrane helix</keyword>
<dbReference type="Proteomes" id="UP000178873">
    <property type="component" value="Unassembled WGS sequence"/>
</dbReference>
<gene>
    <name evidence="3" type="ORF">A2664_02170</name>
</gene>
<feature type="compositionally biased region" description="Gly residues" evidence="1">
    <location>
        <begin position="226"/>
        <end position="235"/>
    </location>
</feature>
<dbReference type="EMBL" id="MHRF01000007">
    <property type="protein sequence ID" value="OHA18249.1"/>
    <property type="molecule type" value="Genomic_DNA"/>
</dbReference>
<dbReference type="InterPro" id="IPR008969">
    <property type="entry name" value="CarboxyPept-like_regulatory"/>
</dbReference>
<dbReference type="SUPFAM" id="SSF49464">
    <property type="entry name" value="Carboxypeptidase regulatory domain-like"/>
    <property type="match status" value="1"/>
</dbReference>